<dbReference type="PATRIC" id="fig|1156395.6.peg.1694"/>
<dbReference type="STRING" id="1156395.DBT_1677"/>
<sequence length="147" mass="16093">MDLLTAIEISARGLSAERTRINIASMNLANAHVTKTIDGGPYRAKSVVFESVPLKREETSFDSALDKALNKLQVVKVAKVVDNPEPFKEVYDPSHPDADERGIVRLPNVNVIEEMVDLMNAARAYEAGVTAMNTAKQMALKALEIGR</sequence>
<evidence type="ECO:0000256" key="5">
    <source>
        <dbReference type="ARBA" id="ARBA00025933"/>
    </source>
</evidence>
<gene>
    <name evidence="8" type="ORF">DBT_1677</name>
</gene>
<dbReference type="NCBIfam" id="TIGR01395">
    <property type="entry name" value="FlgC"/>
    <property type="match status" value="1"/>
</dbReference>
<organism evidence="8 9">
    <name type="scientific">Dissulfuribacter thermophilus</name>
    <dbReference type="NCBI Taxonomy" id="1156395"/>
    <lineage>
        <taxon>Bacteria</taxon>
        <taxon>Pseudomonadati</taxon>
        <taxon>Thermodesulfobacteriota</taxon>
        <taxon>Dissulfuribacteria</taxon>
        <taxon>Dissulfuribacterales</taxon>
        <taxon>Dissulfuribacteraceae</taxon>
        <taxon>Dissulfuribacter</taxon>
    </lineage>
</organism>
<feature type="domain" description="Flagellar basal-body/hook protein C-terminal" evidence="7">
    <location>
        <begin position="102"/>
        <end position="144"/>
    </location>
</feature>
<evidence type="ECO:0000256" key="6">
    <source>
        <dbReference type="RuleBase" id="RU362062"/>
    </source>
</evidence>
<evidence type="ECO:0000256" key="3">
    <source>
        <dbReference type="ARBA" id="ARBA00017941"/>
    </source>
</evidence>
<comment type="caution">
    <text evidence="8">The sequence shown here is derived from an EMBL/GenBank/DDBJ whole genome shotgun (WGS) entry which is preliminary data.</text>
</comment>
<dbReference type="GO" id="GO:0030694">
    <property type="term" value="C:bacterial-type flagellum basal body, rod"/>
    <property type="evidence" value="ECO:0007669"/>
    <property type="project" value="UniProtKB-UniRule"/>
</dbReference>
<dbReference type="Pfam" id="PF06429">
    <property type="entry name" value="Flg_bbr_C"/>
    <property type="match status" value="1"/>
</dbReference>
<dbReference type="EMBL" id="MAGO01000008">
    <property type="protein sequence ID" value="OCC14882.1"/>
    <property type="molecule type" value="Genomic_DNA"/>
</dbReference>
<keyword evidence="9" id="KW-1185">Reference proteome</keyword>
<accession>A0A1B9F4N5</accession>
<evidence type="ECO:0000259" key="7">
    <source>
        <dbReference type="Pfam" id="PF06429"/>
    </source>
</evidence>
<keyword evidence="8" id="KW-0969">Cilium</keyword>
<dbReference type="OrthoDB" id="9813951at2"/>
<evidence type="ECO:0000256" key="2">
    <source>
        <dbReference type="ARBA" id="ARBA00009677"/>
    </source>
</evidence>
<evidence type="ECO:0000313" key="8">
    <source>
        <dbReference type="EMBL" id="OCC14882.1"/>
    </source>
</evidence>
<evidence type="ECO:0000256" key="4">
    <source>
        <dbReference type="ARBA" id="ARBA00023143"/>
    </source>
</evidence>
<comment type="subunit">
    <text evidence="5 6">The basal body constitutes a major portion of the flagellar organelle and consists of four rings (L,P,S, and M) mounted on a central rod. The rod consists of about 26 subunits of FlgG in the distal portion, and FlgB, FlgC and FlgF are thought to build up the proximal portion of the rod with about 6 subunits each.</text>
</comment>
<keyword evidence="4 6" id="KW-0975">Bacterial flagellum</keyword>
<dbReference type="GO" id="GO:0071978">
    <property type="term" value="P:bacterial-type flagellum-dependent swarming motility"/>
    <property type="evidence" value="ECO:0007669"/>
    <property type="project" value="TreeGrafter"/>
</dbReference>
<dbReference type="RefSeq" id="WP_067618901.1">
    <property type="nucleotide sequence ID" value="NZ_MAGO01000008.1"/>
</dbReference>
<proteinExistence type="inferred from homology"/>
<comment type="subcellular location">
    <subcellularLocation>
        <location evidence="1 6">Bacterial flagellum basal body</location>
    </subcellularLocation>
</comment>
<dbReference type="PANTHER" id="PTHR30435">
    <property type="entry name" value="FLAGELLAR PROTEIN"/>
    <property type="match status" value="1"/>
</dbReference>
<reference evidence="8 9" key="1">
    <citation type="submission" date="2016-06" db="EMBL/GenBank/DDBJ databases">
        <title>Respiratory ammonification of nitrate coupled to the oxidation of elemental sulfur in deep-sea autotrophic thermophilic bacteria.</title>
        <authorList>
            <person name="Slobodkina G.B."/>
            <person name="Mardanov A.V."/>
            <person name="Ravin N.V."/>
            <person name="Frolova A.A."/>
            <person name="Viryasiv M.B."/>
            <person name="Chernyh N.A."/>
            <person name="Bonch-Osmolovskaya E.A."/>
            <person name="Slobodkin A.I."/>
        </authorList>
    </citation>
    <scope>NUCLEOTIDE SEQUENCE [LARGE SCALE GENOMIC DNA]</scope>
    <source>
        <strain evidence="8 9">S69</strain>
    </source>
</reference>
<name>A0A1B9F4N5_9BACT</name>
<protein>
    <recommendedName>
        <fullName evidence="3 6">Flagellar basal-body rod protein FlgC</fullName>
    </recommendedName>
</protein>
<dbReference type="Proteomes" id="UP000093080">
    <property type="component" value="Unassembled WGS sequence"/>
</dbReference>
<evidence type="ECO:0000256" key="1">
    <source>
        <dbReference type="ARBA" id="ARBA00004117"/>
    </source>
</evidence>
<dbReference type="InterPro" id="IPR006299">
    <property type="entry name" value="FlgC"/>
</dbReference>
<dbReference type="PANTHER" id="PTHR30435:SF2">
    <property type="entry name" value="FLAGELLAR BASAL-BODY ROD PROTEIN FLGC"/>
    <property type="match status" value="1"/>
</dbReference>
<dbReference type="InterPro" id="IPR010930">
    <property type="entry name" value="Flg_bb/hook_C_dom"/>
</dbReference>
<comment type="similarity">
    <text evidence="2">Belongs to the flagella basal body rod proteins family.</text>
</comment>
<keyword evidence="8" id="KW-0282">Flagellum</keyword>
<keyword evidence="8" id="KW-0966">Cell projection</keyword>
<evidence type="ECO:0000313" key="9">
    <source>
        <dbReference type="Proteomes" id="UP000093080"/>
    </source>
</evidence>
<dbReference type="AlphaFoldDB" id="A0A1B9F4N5"/>